<comment type="caution">
    <text evidence="18">The sequence shown here is derived from an EMBL/GenBank/DDBJ whole genome shotgun (WGS) entry which is preliminary data.</text>
</comment>
<evidence type="ECO:0000256" key="2">
    <source>
        <dbReference type="ARBA" id="ARBA00022475"/>
    </source>
</evidence>
<dbReference type="PROSITE" id="PS50068">
    <property type="entry name" value="LDLRA_2"/>
    <property type="match status" value="4"/>
</dbReference>
<organism evidence="18 19">
    <name type="scientific">Littorina saxatilis</name>
    <dbReference type="NCBI Taxonomy" id="31220"/>
    <lineage>
        <taxon>Eukaryota</taxon>
        <taxon>Metazoa</taxon>
        <taxon>Spiralia</taxon>
        <taxon>Lophotrochozoa</taxon>
        <taxon>Mollusca</taxon>
        <taxon>Gastropoda</taxon>
        <taxon>Caenogastropoda</taxon>
        <taxon>Littorinimorpha</taxon>
        <taxon>Littorinoidea</taxon>
        <taxon>Littorinidae</taxon>
        <taxon>Littorina</taxon>
    </lineage>
</organism>
<dbReference type="SMART" id="SM00042">
    <property type="entry name" value="CUB"/>
    <property type="match status" value="1"/>
</dbReference>
<dbReference type="CDD" id="cd00112">
    <property type="entry name" value="LDLa"/>
    <property type="match status" value="3"/>
</dbReference>
<dbReference type="Pfam" id="PF00001">
    <property type="entry name" value="7tm_1"/>
    <property type="match status" value="1"/>
</dbReference>
<dbReference type="SMART" id="SM00034">
    <property type="entry name" value="CLECT"/>
    <property type="match status" value="1"/>
</dbReference>
<dbReference type="PROSITE" id="PS01209">
    <property type="entry name" value="LDLRA_1"/>
    <property type="match status" value="1"/>
</dbReference>
<keyword evidence="2" id="KW-1003">Cell membrane</keyword>
<dbReference type="PANTHER" id="PTHR24372">
    <property type="entry name" value="GLYCOPROTEIN HORMONE RECEPTOR"/>
    <property type="match status" value="1"/>
</dbReference>
<feature type="transmembrane region" description="Helical" evidence="13">
    <location>
        <begin position="1036"/>
        <end position="1061"/>
    </location>
</feature>
<feature type="domain" description="G-protein coupled receptors family 1 profile" evidence="17">
    <location>
        <begin position="1051"/>
        <end position="1309"/>
    </location>
</feature>
<evidence type="ECO:0000256" key="14">
    <source>
        <dbReference type="SAM" id="SignalP"/>
    </source>
</evidence>
<dbReference type="GO" id="GO:0007189">
    <property type="term" value="P:adenylate cyclase-activating G protein-coupled receptor signaling pathway"/>
    <property type="evidence" value="ECO:0007669"/>
    <property type="project" value="TreeGrafter"/>
</dbReference>
<keyword evidence="9 12" id="KW-1015">Disulfide bond</keyword>
<evidence type="ECO:0000259" key="17">
    <source>
        <dbReference type="PROSITE" id="PS50262"/>
    </source>
</evidence>
<evidence type="ECO:0000256" key="12">
    <source>
        <dbReference type="PROSITE-ProRule" id="PRU00124"/>
    </source>
</evidence>
<dbReference type="InterPro" id="IPR001611">
    <property type="entry name" value="Leu-rich_rpt"/>
</dbReference>
<evidence type="ECO:0000256" key="1">
    <source>
        <dbReference type="ARBA" id="ARBA00004651"/>
    </source>
</evidence>
<dbReference type="InterPro" id="IPR000859">
    <property type="entry name" value="CUB_dom"/>
</dbReference>
<feature type="disulfide bond" evidence="12">
    <location>
        <begin position="744"/>
        <end position="759"/>
    </location>
</feature>
<feature type="transmembrane region" description="Helical" evidence="13">
    <location>
        <begin position="1073"/>
        <end position="1099"/>
    </location>
</feature>
<dbReference type="PRINTS" id="PR00261">
    <property type="entry name" value="LDLRECEPTOR"/>
</dbReference>
<protein>
    <submittedName>
        <fullName evidence="18">Uncharacterized protein</fullName>
    </submittedName>
</protein>
<dbReference type="Pfam" id="PF00057">
    <property type="entry name" value="Ldl_recept_a"/>
    <property type="match status" value="2"/>
</dbReference>
<feature type="transmembrane region" description="Helical" evidence="13">
    <location>
        <begin position="1291"/>
        <end position="1311"/>
    </location>
</feature>
<dbReference type="InterPro" id="IPR017452">
    <property type="entry name" value="GPCR_Rhodpsn_7TM"/>
</dbReference>
<keyword evidence="4 13" id="KW-0812">Transmembrane</keyword>
<dbReference type="InterPro" id="IPR023415">
    <property type="entry name" value="LDLR_class-A_CS"/>
</dbReference>
<dbReference type="Gene3D" id="3.10.100.10">
    <property type="entry name" value="Mannose-Binding Protein A, subunit A"/>
    <property type="match status" value="1"/>
</dbReference>
<dbReference type="SUPFAM" id="SSF57424">
    <property type="entry name" value="LDL receptor-like module"/>
    <property type="match status" value="4"/>
</dbReference>
<reference evidence="18 19" key="1">
    <citation type="submission" date="2024-02" db="EMBL/GenBank/DDBJ databases">
        <title>Chromosome-scale genome assembly of the rough periwinkle Littorina saxatilis.</title>
        <authorList>
            <person name="De Jode A."/>
            <person name="Faria R."/>
            <person name="Formenti G."/>
            <person name="Sims Y."/>
            <person name="Smith T.P."/>
            <person name="Tracey A."/>
            <person name="Wood J.M.D."/>
            <person name="Zagrodzka Z.B."/>
            <person name="Johannesson K."/>
            <person name="Butlin R.K."/>
            <person name="Leder E.H."/>
        </authorList>
    </citation>
    <scope>NUCLEOTIDE SEQUENCE [LARGE SCALE GENOMIC DNA]</scope>
    <source>
        <strain evidence="18">Snail1</strain>
        <tissue evidence="18">Muscle</tissue>
    </source>
</reference>
<dbReference type="SUPFAM" id="SSF56436">
    <property type="entry name" value="C-type lectin-like"/>
    <property type="match status" value="1"/>
</dbReference>
<dbReference type="InterPro" id="IPR003591">
    <property type="entry name" value="Leu-rich_rpt_typical-subtyp"/>
</dbReference>
<dbReference type="Pfam" id="PF00059">
    <property type="entry name" value="Lectin_C"/>
    <property type="match status" value="1"/>
</dbReference>
<dbReference type="SUPFAM" id="SSF49854">
    <property type="entry name" value="Spermadhesin, CUB domain"/>
    <property type="match status" value="1"/>
</dbReference>
<dbReference type="InterPro" id="IPR002172">
    <property type="entry name" value="LDrepeatLR_classA_rpt"/>
</dbReference>
<name>A0AAN9APL8_9CAEN</name>
<dbReference type="SUPFAM" id="SSF81321">
    <property type="entry name" value="Family A G protein-coupled receptor-like"/>
    <property type="match status" value="1"/>
</dbReference>
<accession>A0AAN9APL8</accession>
<keyword evidence="11" id="KW-0807">Transducer</keyword>
<dbReference type="Gene3D" id="1.20.1070.10">
    <property type="entry name" value="Rhodopsin 7-helix transmembrane proteins"/>
    <property type="match status" value="1"/>
</dbReference>
<proteinExistence type="predicted"/>
<dbReference type="Gene3D" id="3.80.10.10">
    <property type="entry name" value="Ribonuclease Inhibitor"/>
    <property type="match status" value="2"/>
</dbReference>
<evidence type="ECO:0000256" key="11">
    <source>
        <dbReference type="ARBA" id="ARBA00023224"/>
    </source>
</evidence>
<evidence type="ECO:0000256" key="7">
    <source>
        <dbReference type="ARBA" id="ARBA00023040"/>
    </source>
</evidence>
<feature type="transmembrane region" description="Helical" evidence="13">
    <location>
        <begin position="1211"/>
        <end position="1236"/>
    </location>
</feature>
<evidence type="ECO:0000256" key="5">
    <source>
        <dbReference type="ARBA" id="ARBA00022737"/>
    </source>
</evidence>
<evidence type="ECO:0000256" key="4">
    <source>
        <dbReference type="ARBA" id="ARBA00022692"/>
    </source>
</evidence>
<feature type="disulfide bond" evidence="12">
    <location>
        <begin position="672"/>
        <end position="687"/>
    </location>
</feature>
<keyword evidence="14" id="KW-0732">Signal</keyword>
<comment type="subcellular location">
    <subcellularLocation>
        <location evidence="1">Cell membrane</location>
        <topology evidence="1">Multi-pass membrane protein</topology>
    </subcellularLocation>
</comment>
<dbReference type="InterPro" id="IPR001304">
    <property type="entry name" value="C-type_lectin-like"/>
</dbReference>
<evidence type="ECO:0000256" key="10">
    <source>
        <dbReference type="ARBA" id="ARBA00023170"/>
    </source>
</evidence>
<dbReference type="InterPro" id="IPR000276">
    <property type="entry name" value="GPCR_Rhodpsn"/>
</dbReference>
<evidence type="ECO:0000256" key="13">
    <source>
        <dbReference type="SAM" id="Phobius"/>
    </source>
</evidence>
<keyword evidence="5" id="KW-0677">Repeat</keyword>
<evidence type="ECO:0000256" key="3">
    <source>
        <dbReference type="ARBA" id="ARBA00022614"/>
    </source>
</evidence>
<dbReference type="PROSITE" id="PS50262">
    <property type="entry name" value="G_PROTEIN_RECEP_F1_2"/>
    <property type="match status" value="1"/>
</dbReference>
<dbReference type="InterPro" id="IPR035914">
    <property type="entry name" value="Sperma_CUB_dom_sf"/>
</dbReference>
<feature type="disulfide bond" evidence="12">
    <location>
        <begin position="632"/>
        <end position="647"/>
    </location>
</feature>
<feature type="domain" description="C-type lectin" evidence="16">
    <location>
        <begin position="410"/>
        <end position="525"/>
    </location>
</feature>
<evidence type="ECO:0000259" key="15">
    <source>
        <dbReference type="PROSITE" id="PS01180"/>
    </source>
</evidence>
<dbReference type="PROSITE" id="PS01180">
    <property type="entry name" value="CUB"/>
    <property type="match status" value="1"/>
</dbReference>
<dbReference type="GO" id="GO:0005886">
    <property type="term" value="C:plasma membrane"/>
    <property type="evidence" value="ECO:0007669"/>
    <property type="project" value="UniProtKB-SubCell"/>
</dbReference>
<gene>
    <name evidence="18" type="ORF">V1264_010529</name>
</gene>
<dbReference type="PANTHER" id="PTHR24372:SF77">
    <property type="entry name" value="G-PROTEIN COUPLED RECEPTORS FAMILY 1 PROFILE DOMAIN-CONTAINING PROTEIN"/>
    <property type="match status" value="1"/>
</dbReference>
<evidence type="ECO:0000256" key="6">
    <source>
        <dbReference type="ARBA" id="ARBA00022989"/>
    </source>
</evidence>
<keyword evidence="6 13" id="KW-1133">Transmembrane helix</keyword>
<feature type="domain" description="CUB" evidence="15">
    <location>
        <begin position="236"/>
        <end position="352"/>
    </location>
</feature>
<dbReference type="PROSITE" id="PS00237">
    <property type="entry name" value="G_PROTEIN_RECEP_F1_1"/>
    <property type="match status" value="1"/>
</dbReference>
<feature type="disulfide bond" evidence="12">
    <location>
        <begin position="783"/>
        <end position="798"/>
    </location>
</feature>
<keyword evidence="19" id="KW-1185">Reference proteome</keyword>
<dbReference type="GO" id="GO:0009755">
    <property type="term" value="P:hormone-mediated signaling pathway"/>
    <property type="evidence" value="ECO:0007669"/>
    <property type="project" value="TreeGrafter"/>
</dbReference>
<dbReference type="SUPFAM" id="SSF52058">
    <property type="entry name" value="L domain-like"/>
    <property type="match status" value="1"/>
</dbReference>
<dbReference type="Proteomes" id="UP001374579">
    <property type="component" value="Unassembled WGS sequence"/>
</dbReference>
<dbReference type="PROSITE" id="PS51450">
    <property type="entry name" value="LRR"/>
    <property type="match status" value="1"/>
</dbReference>
<dbReference type="Gene3D" id="2.60.120.290">
    <property type="entry name" value="Spermadhesin, CUB domain"/>
    <property type="match status" value="1"/>
</dbReference>
<sequence>MYQPKKNNRTSALAILFTCVLLVVKMDMTRQGPTNITNMYDVTNLNDVTGFNATQYVSEDIAPQTSKRAGSYTHFGMNLTTAAPSFESEEAFDSQMGSTVTEITPKMLTSCFYSTGTLPIDSAAGTVYFEGSVSTEVSCKLTFNGIPDTLYRFTFLEIPTCDIMRVIVNDVNAEEESVTNNVSSDILDTGDCVRHAPLLYTFTHDVDVNIYVLLSYKRFTINFNFTAMPLSERPKLEINYTTPMSGYVQTPGWGGQRPHPSVMDTCLDLRAPQDHAIMLSFLSVDITASKEGCDTEYVAIHEGERCQGRELLRTCSWPHPEPALYNTSLLSVRFHSEVAQQYTGFRMFFSFHNDSARPEQGVDSKWNCSVPFLCDFMLHFICSLQPDCAGGEDNAMCSEGELCGLDLVAVGNSCYRYVKPEYPMSWNEAQSACLRRGGQLASLVTPQQWLAVQDLLKGAEPVKDAHVFVGLRMTSSTLPDMYHDTWQWSNEKIAYFLNIRGFSMSPYFCAAFKSSITYLSSVSCDVQLFADYLCEIALLPEEDLRTETVLNPPVGNLQNYLEEKDLDLVRCPRNHSTHTYLACDVASDCWGEMDDNTFVCETEDRESKEHVRFAPSFRCRVGGEHVPYTLVCDHRPDCCDQSDETFCVFPPCDLLTQLNCGNNECIPRSARCDGIVHCTTGVDEYLCRNKLQSMHVATLPPPGIVTFDGTGNFSVTTLHDNRTCPETHYQCLDGGYCLPVFTRCNGVYDCPTGEDEDDCGRYTCPGFYRCRGSTVCAHPTHLCDGVFQCPQQDDELLCNLTCPDSCFCYGMAFYCSQPFHAASYPQLRYLDARGTGMSPGDLSNNIMLIHLCLADNGLTDLDVLHFPNLHSLDLSRNQLRVIRSGTLEPLVNLRVLQFSGNPVASYFPDYDPIRSQLFPSVLTLDVSDIKMTKMPTALLGLFPNVRNLNLSNSDLYHVDQQGFRPLRDLRVLDLRGCPVESFTQDVFSGLDELGTVYAENYKLCCPASLPDGFNLNNCYAPSDEISSCESLLRSDVFRAFLALFAALALVGNVTSFIYRVFIKRVGSHMGFDVFVTHLCVADFLMGVYLVIIGAADRYYSGTYLWNDSVWKQSPACKTAGFLVLLSSEVSAFIICLITAERFLVIRFPLSTVRFRGWSAQVACAVSWAVGVAFALVPLLPATAHWDFYGQTGICIPLPITRNDFPGHSYSMGLMIVLNFVLFVLIAVGQGLIYWSVRFNDSNAATVNRVSESTVARRLLVIVASDFLCWFPIGLLGLLASSDVPIPGKVNVAMAIFVLPFNSALNPFLYTLNVMLEKRRKAREDTLFKVLMSRLQSLNSDKPQWGGGSASSNGTANTTICLSEIVTDVR</sequence>
<evidence type="ECO:0000256" key="8">
    <source>
        <dbReference type="ARBA" id="ARBA00023136"/>
    </source>
</evidence>
<evidence type="ECO:0000313" key="18">
    <source>
        <dbReference type="EMBL" id="KAK7090773.1"/>
    </source>
</evidence>
<feature type="disulfide bond" evidence="12">
    <location>
        <begin position="764"/>
        <end position="776"/>
    </location>
</feature>
<dbReference type="CDD" id="cd00041">
    <property type="entry name" value="CUB"/>
    <property type="match status" value="1"/>
</dbReference>
<dbReference type="InterPro" id="IPR016186">
    <property type="entry name" value="C-type_lectin-like/link_sf"/>
</dbReference>
<dbReference type="CDD" id="cd00037">
    <property type="entry name" value="CLECT"/>
    <property type="match status" value="1"/>
</dbReference>
<feature type="chain" id="PRO_5042940300" evidence="14">
    <location>
        <begin position="32"/>
        <end position="1369"/>
    </location>
</feature>
<dbReference type="GO" id="GO:0008528">
    <property type="term" value="F:G protein-coupled peptide receptor activity"/>
    <property type="evidence" value="ECO:0007669"/>
    <property type="project" value="TreeGrafter"/>
</dbReference>
<feature type="signal peptide" evidence="14">
    <location>
        <begin position="1"/>
        <end position="31"/>
    </location>
</feature>
<dbReference type="SMART" id="SM00369">
    <property type="entry name" value="LRR_TYP"/>
    <property type="match status" value="3"/>
</dbReference>
<keyword evidence="10" id="KW-0675">Receptor</keyword>
<comment type="caution">
    <text evidence="12">Lacks conserved residue(s) required for the propagation of feature annotation.</text>
</comment>
<keyword evidence="8 13" id="KW-0472">Membrane</keyword>
<dbReference type="Pfam" id="PF00431">
    <property type="entry name" value="CUB"/>
    <property type="match status" value="1"/>
</dbReference>
<evidence type="ECO:0000259" key="16">
    <source>
        <dbReference type="PROSITE" id="PS50041"/>
    </source>
</evidence>
<feature type="transmembrane region" description="Helical" evidence="13">
    <location>
        <begin position="1257"/>
        <end position="1279"/>
    </location>
</feature>
<feature type="transmembrane region" description="Helical" evidence="13">
    <location>
        <begin position="1119"/>
        <end position="1139"/>
    </location>
</feature>
<keyword evidence="7" id="KW-0297">G-protein coupled receptor</keyword>
<keyword evidence="3" id="KW-0433">Leucine-rich repeat</keyword>
<dbReference type="InterPro" id="IPR016187">
    <property type="entry name" value="CTDL_fold"/>
</dbReference>
<evidence type="ECO:0000313" key="19">
    <source>
        <dbReference type="Proteomes" id="UP001374579"/>
    </source>
</evidence>
<feature type="disulfide bond" evidence="12">
    <location>
        <begin position="660"/>
        <end position="678"/>
    </location>
</feature>
<dbReference type="InterPro" id="IPR036055">
    <property type="entry name" value="LDL_receptor-like_sf"/>
</dbReference>
<evidence type="ECO:0000256" key="9">
    <source>
        <dbReference type="ARBA" id="ARBA00023157"/>
    </source>
</evidence>
<dbReference type="SMART" id="SM00192">
    <property type="entry name" value="LDLa"/>
    <property type="match status" value="4"/>
</dbReference>
<feature type="transmembrane region" description="Helical" evidence="13">
    <location>
        <begin position="1159"/>
        <end position="1179"/>
    </location>
</feature>
<dbReference type="InterPro" id="IPR032675">
    <property type="entry name" value="LRR_dom_sf"/>
</dbReference>
<dbReference type="Gene3D" id="4.10.400.10">
    <property type="entry name" value="Low-density Lipoprotein Receptor"/>
    <property type="match status" value="3"/>
</dbReference>
<dbReference type="EMBL" id="JBAMIC010000024">
    <property type="protein sequence ID" value="KAK7090773.1"/>
    <property type="molecule type" value="Genomic_DNA"/>
</dbReference>
<dbReference type="PROSITE" id="PS50041">
    <property type="entry name" value="C_TYPE_LECTIN_2"/>
    <property type="match status" value="1"/>
</dbReference>